<keyword evidence="3" id="KW-0677">Repeat</keyword>
<dbReference type="InterPro" id="IPR041736">
    <property type="entry name" value="4OHPhenylPyrv_dOase_N"/>
</dbReference>
<dbReference type="NCBIfam" id="TIGR01263">
    <property type="entry name" value="4HPPD"/>
    <property type="match status" value="1"/>
</dbReference>
<dbReference type="PANTHER" id="PTHR11959">
    <property type="entry name" value="4-HYDROXYPHENYLPYRUVATE DIOXYGENASE"/>
    <property type="match status" value="1"/>
</dbReference>
<accession>A0AAP8D524</accession>
<dbReference type="SUPFAM" id="SSF54593">
    <property type="entry name" value="Glyoxalase/Bleomycin resistance protein/Dihydroxybiphenyl dioxygenase"/>
    <property type="match status" value="1"/>
</dbReference>
<feature type="binding site" evidence="5">
    <location>
        <position position="173"/>
    </location>
    <ligand>
        <name>Fe cation</name>
        <dbReference type="ChEBI" id="CHEBI:24875"/>
    </ligand>
</feature>
<evidence type="ECO:0000256" key="1">
    <source>
        <dbReference type="ARBA" id="ARBA00005877"/>
    </source>
</evidence>
<dbReference type="Pfam" id="PF00903">
    <property type="entry name" value="Glyoxalase"/>
    <property type="match status" value="1"/>
</dbReference>
<proteinExistence type="inferred from homology"/>
<organism evidence="7 8">
    <name type="scientific">Ralstonia solanacearum K60</name>
    <dbReference type="NCBI Taxonomy" id="1091042"/>
    <lineage>
        <taxon>Bacteria</taxon>
        <taxon>Pseudomonadati</taxon>
        <taxon>Pseudomonadota</taxon>
        <taxon>Betaproteobacteria</taxon>
        <taxon>Burkholderiales</taxon>
        <taxon>Burkholderiaceae</taxon>
        <taxon>Ralstonia</taxon>
        <taxon>Ralstonia solanacearum species complex</taxon>
    </lineage>
</organism>
<evidence type="ECO:0000256" key="4">
    <source>
        <dbReference type="ARBA" id="ARBA00023004"/>
    </source>
</evidence>
<dbReference type="PIRSF" id="PIRSF009283">
    <property type="entry name" value="HPP_dOase"/>
    <property type="match status" value="1"/>
</dbReference>
<keyword evidence="7" id="KW-0560">Oxidoreductase</keyword>
<evidence type="ECO:0000313" key="8">
    <source>
        <dbReference type="Proteomes" id="UP000216164"/>
    </source>
</evidence>
<sequence>MPFTPWENPMGTAGFEFIEYAAPDPVAMGKLFENMGFSAIAKHRHKNVTLYRQGGINFIINAEPDSFAQRFARLHGPSICAIAFRVQDAALAYKRALELGAWGFDTHSGPMELNIPAIKGIGDSLIYLVDRWRGKNGAQAGDIGDIGIYDVDFVPIPGANPNPAGHGLTYIDHLTHNVYRGRMKEWAEFYERFFNFREVRYFDIEGQVTGVKSKAMTSPCGHIRIPINEEGTEKAGQIQEYLDMYHGEGIQHIALGSTDLYRTVDALRANGIKLLDTIDTYYELVDKRIPGHGESVAELKKRKILVDGAPGDLLLQIFSENQLGPIFFEFIQRKGNQGFGEGNFKALFESIELDQMRRGVLKADEPA</sequence>
<keyword evidence="7" id="KW-0223">Dioxygenase</keyword>
<dbReference type="CDD" id="cd08342">
    <property type="entry name" value="HPPD_N_like"/>
    <property type="match status" value="1"/>
</dbReference>
<dbReference type="GO" id="GO:0006572">
    <property type="term" value="P:L-tyrosine catabolic process"/>
    <property type="evidence" value="ECO:0007669"/>
    <property type="project" value="TreeGrafter"/>
</dbReference>
<dbReference type="PROSITE" id="PS51819">
    <property type="entry name" value="VOC"/>
    <property type="match status" value="2"/>
</dbReference>
<dbReference type="PANTHER" id="PTHR11959:SF1">
    <property type="entry name" value="4-HYDROXYPHENYLPYRUVATE DIOXYGENASE"/>
    <property type="match status" value="1"/>
</dbReference>
<evidence type="ECO:0000256" key="3">
    <source>
        <dbReference type="ARBA" id="ARBA00022737"/>
    </source>
</evidence>
<evidence type="ECO:0000256" key="5">
    <source>
        <dbReference type="PIRSR" id="PIRSR009283-1"/>
    </source>
</evidence>
<name>A0AAP8D524_RALSL</name>
<comment type="similarity">
    <text evidence="1">Belongs to the 4HPPD family.</text>
</comment>
<dbReference type="EMBL" id="NCTK01000001">
    <property type="protein sequence ID" value="OYQ13670.1"/>
    <property type="molecule type" value="Genomic_DNA"/>
</dbReference>
<dbReference type="GO" id="GO:0003868">
    <property type="term" value="F:4-hydroxyphenylpyruvate dioxygenase activity"/>
    <property type="evidence" value="ECO:0007669"/>
    <property type="project" value="InterPro"/>
</dbReference>
<dbReference type="Proteomes" id="UP000216164">
    <property type="component" value="Unassembled WGS sequence"/>
</dbReference>
<dbReference type="Pfam" id="PF14696">
    <property type="entry name" value="Glyoxalase_5"/>
    <property type="match status" value="1"/>
</dbReference>
<dbReference type="InterPro" id="IPR029068">
    <property type="entry name" value="Glyas_Bleomycin-R_OHBP_Dase"/>
</dbReference>
<reference evidence="7 8" key="1">
    <citation type="submission" date="2017-04" db="EMBL/GenBank/DDBJ databases">
        <title>Genome Announcement: Closed genomes of Ralstonia solanacearum strains K60, UW551, and UW700.</title>
        <authorList>
            <person name="Hayes M."/>
            <person name="Macintyre A.M."/>
            <person name="Allen C."/>
        </authorList>
    </citation>
    <scope>NUCLEOTIDE SEQUENCE [LARGE SCALE GENOMIC DNA]</scope>
    <source>
        <strain evidence="7 8">UW25</strain>
    </source>
</reference>
<evidence type="ECO:0000256" key="2">
    <source>
        <dbReference type="ARBA" id="ARBA00022723"/>
    </source>
</evidence>
<dbReference type="RefSeq" id="WP_003271123.1">
    <property type="nucleotide sequence ID" value="NZ_NCTK01000001.1"/>
</dbReference>
<dbReference type="AlphaFoldDB" id="A0AAP8D524"/>
<dbReference type="InterPro" id="IPR041735">
    <property type="entry name" value="4OHPhenylPyrv_dOase_C"/>
</dbReference>
<gene>
    <name evidence="7" type="ORF">B7R77_10675</name>
</gene>
<feature type="domain" description="VOC" evidence="6">
    <location>
        <begin position="170"/>
        <end position="320"/>
    </location>
</feature>
<keyword evidence="4 5" id="KW-0408">Iron</keyword>
<dbReference type="FunFam" id="3.10.180.10:FF:000007">
    <property type="entry name" value="4-hydroxyphenylpyruvate dioxygenase"/>
    <property type="match status" value="1"/>
</dbReference>
<dbReference type="Gene3D" id="3.10.180.10">
    <property type="entry name" value="2,3-Dihydroxybiphenyl 1,2-Dioxygenase, domain 1"/>
    <property type="match status" value="2"/>
</dbReference>
<feature type="binding site" evidence="5">
    <location>
        <position position="329"/>
    </location>
    <ligand>
        <name>Fe cation</name>
        <dbReference type="ChEBI" id="CHEBI:24875"/>
    </ligand>
</feature>
<feature type="binding site" evidence="5">
    <location>
        <position position="252"/>
    </location>
    <ligand>
        <name>Fe cation</name>
        <dbReference type="ChEBI" id="CHEBI:24875"/>
    </ligand>
</feature>
<protein>
    <submittedName>
        <fullName evidence="7">4-hydroxyphenylpyruvate dioxygenase</fullName>
    </submittedName>
</protein>
<dbReference type="InterPro" id="IPR005956">
    <property type="entry name" value="4OHPhenylPyrv_dOase"/>
</dbReference>
<comment type="caution">
    <text evidence="7">The sequence shown here is derived from an EMBL/GenBank/DDBJ whole genome shotgun (WGS) entry which is preliminary data.</text>
</comment>
<feature type="domain" description="VOC" evidence="6">
    <location>
        <begin position="14"/>
        <end position="131"/>
    </location>
</feature>
<dbReference type="GO" id="GO:0046872">
    <property type="term" value="F:metal ion binding"/>
    <property type="evidence" value="ECO:0007669"/>
    <property type="project" value="UniProtKB-KW"/>
</dbReference>
<evidence type="ECO:0000259" key="6">
    <source>
        <dbReference type="PROSITE" id="PS51819"/>
    </source>
</evidence>
<dbReference type="InterPro" id="IPR037523">
    <property type="entry name" value="VOC_core"/>
</dbReference>
<dbReference type="CDD" id="cd07250">
    <property type="entry name" value="HPPD_C_like"/>
    <property type="match status" value="1"/>
</dbReference>
<keyword evidence="2 5" id="KW-0479">Metal-binding</keyword>
<evidence type="ECO:0000313" key="7">
    <source>
        <dbReference type="EMBL" id="OYQ13670.1"/>
    </source>
</evidence>
<comment type="cofactor">
    <cofactor evidence="5">
        <name>Fe cation</name>
        <dbReference type="ChEBI" id="CHEBI:24875"/>
    </cofactor>
    <text evidence="5">Binds 1 Fe cation per subunit.</text>
</comment>
<dbReference type="InterPro" id="IPR004360">
    <property type="entry name" value="Glyas_Fos-R_dOase_dom"/>
</dbReference>